<dbReference type="InterPro" id="IPR000225">
    <property type="entry name" value="Armadillo"/>
</dbReference>
<dbReference type="AlphaFoldDB" id="A0A6S9K4K5"/>
<evidence type="ECO:0000256" key="1">
    <source>
        <dbReference type="PROSITE-ProRule" id="PRU00259"/>
    </source>
</evidence>
<reference evidence="2" key="1">
    <citation type="submission" date="2021-01" db="EMBL/GenBank/DDBJ databases">
        <authorList>
            <person name="Corre E."/>
            <person name="Pelletier E."/>
            <person name="Niang G."/>
            <person name="Scheremetjew M."/>
            <person name="Finn R."/>
            <person name="Kale V."/>
            <person name="Holt S."/>
            <person name="Cochrane G."/>
            <person name="Meng A."/>
            <person name="Brown T."/>
            <person name="Cohen L."/>
        </authorList>
    </citation>
    <scope>NUCLEOTIDE SEQUENCE</scope>
    <source>
        <strain evidence="2">CCMP3107</strain>
    </source>
</reference>
<evidence type="ECO:0000313" key="2">
    <source>
        <dbReference type="EMBL" id="CAE0649906.1"/>
    </source>
</evidence>
<evidence type="ECO:0008006" key="3">
    <source>
        <dbReference type="Google" id="ProtNLM"/>
    </source>
</evidence>
<dbReference type="PROSITE" id="PS50176">
    <property type="entry name" value="ARM_REPEAT"/>
    <property type="match status" value="1"/>
</dbReference>
<gene>
    <name evidence="2" type="ORF">HAKA00212_LOCUS24894</name>
</gene>
<dbReference type="InterPro" id="IPR016024">
    <property type="entry name" value="ARM-type_fold"/>
</dbReference>
<dbReference type="SUPFAM" id="SSF48371">
    <property type="entry name" value="ARM repeat"/>
    <property type="match status" value="1"/>
</dbReference>
<feature type="repeat" description="ARM" evidence="1">
    <location>
        <begin position="74"/>
        <end position="113"/>
    </location>
</feature>
<name>A0A6S9K4K5_HETAK</name>
<protein>
    <recommendedName>
        <fullName evidence="3">Armadillo repeat-containing protein 8</fullName>
    </recommendedName>
</protein>
<sequence>MAALANICRNANLLGPPCKAWRTLHLVLRPKTLWGVSSSLRYAEVEEECMLQALRLFTNASCNPIHQRRIVQQGCLTSLVDLLQHRDGTHYSTLAATCLANLSSLKANRQAMILLNIPSLLLVPLQQEAKGTQFQLARALCNLLAAADWSTKNQLTQKGLLATVLGIMKTSTDLNAPSAEKISSSQYEGPVDNLSCVRQRALSDEVRHHGIAEEEVEMGLSSDLNAICSKILSCTLTSSMQRGAAFSW</sequence>
<accession>A0A6S9K4K5</accession>
<dbReference type="Gene3D" id="1.25.10.10">
    <property type="entry name" value="Leucine-rich Repeat Variant"/>
    <property type="match status" value="1"/>
</dbReference>
<organism evidence="2">
    <name type="scientific">Heterosigma akashiwo</name>
    <name type="common">Chromophytic alga</name>
    <name type="synonym">Heterosigma carterae</name>
    <dbReference type="NCBI Taxonomy" id="2829"/>
    <lineage>
        <taxon>Eukaryota</taxon>
        <taxon>Sar</taxon>
        <taxon>Stramenopiles</taxon>
        <taxon>Ochrophyta</taxon>
        <taxon>Raphidophyceae</taxon>
        <taxon>Chattonellales</taxon>
        <taxon>Chattonellaceae</taxon>
        <taxon>Heterosigma</taxon>
    </lineage>
</organism>
<dbReference type="InterPro" id="IPR011989">
    <property type="entry name" value="ARM-like"/>
</dbReference>
<dbReference type="EMBL" id="HBIU01056831">
    <property type="protein sequence ID" value="CAE0649906.1"/>
    <property type="molecule type" value="Transcribed_RNA"/>
</dbReference>
<proteinExistence type="predicted"/>